<accession>A0A644UEE5</accession>
<keyword evidence="1" id="KW-1133">Transmembrane helix</keyword>
<evidence type="ECO:0008006" key="3">
    <source>
        <dbReference type="Google" id="ProtNLM"/>
    </source>
</evidence>
<dbReference type="InterPro" id="IPR045755">
    <property type="entry name" value="FtsL-like"/>
</dbReference>
<feature type="transmembrane region" description="Helical" evidence="1">
    <location>
        <begin position="22"/>
        <end position="41"/>
    </location>
</feature>
<evidence type="ECO:0000313" key="2">
    <source>
        <dbReference type="EMBL" id="MPL77274.1"/>
    </source>
</evidence>
<organism evidence="2">
    <name type="scientific">bioreactor metagenome</name>
    <dbReference type="NCBI Taxonomy" id="1076179"/>
    <lineage>
        <taxon>unclassified sequences</taxon>
        <taxon>metagenomes</taxon>
        <taxon>ecological metagenomes</taxon>
    </lineage>
</organism>
<keyword evidence="1" id="KW-0812">Transmembrane</keyword>
<evidence type="ECO:0000256" key="1">
    <source>
        <dbReference type="SAM" id="Phobius"/>
    </source>
</evidence>
<keyword evidence="1" id="KW-0472">Membrane</keyword>
<gene>
    <name evidence="2" type="ORF">SDC9_23127</name>
</gene>
<reference evidence="2" key="1">
    <citation type="submission" date="2019-08" db="EMBL/GenBank/DDBJ databases">
        <authorList>
            <person name="Kucharzyk K."/>
            <person name="Murdoch R.W."/>
            <person name="Higgins S."/>
            <person name="Loffler F."/>
        </authorList>
    </citation>
    <scope>NUCLEOTIDE SEQUENCE</scope>
</reference>
<dbReference type="EMBL" id="VSSQ01000105">
    <property type="protein sequence ID" value="MPL77274.1"/>
    <property type="molecule type" value="Genomic_DNA"/>
</dbReference>
<name>A0A644UEE5_9ZZZZ</name>
<comment type="caution">
    <text evidence="2">The sequence shown here is derived from an EMBL/GenBank/DDBJ whole genome shotgun (WGS) entry which is preliminary data.</text>
</comment>
<protein>
    <recommendedName>
        <fullName evidence="3">Cell division protein FtsL</fullName>
    </recommendedName>
</protein>
<dbReference type="Pfam" id="PF19579">
    <property type="entry name" value="FtsL_2"/>
    <property type="match status" value="1"/>
</dbReference>
<dbReference type="AlphaFoldDB" id="A0A644UEE5"/>
<sequence length="117" mass="13836">MKKRNVKTKDFIDGTFLVKQTFIGWLPVIFLVLILIILYITNRYNIEKTAKEIDKLETEIGYLQKKHSEQKGLYQKQTQMLELEKILAEKGIKVSKQEQKQIILIPENSNKKKEDKK</sequence>
<proteinExistence type="predicted"/>